<organism evidence="2 3">
    <name type="scientific">Rugosimonospora africana</name>
    <dbReference type="NCBI Taxonomy" id="556532"/>
    <lineage>
        <taxon>Bacteria</taxon>
        <taxon>Bacillati</taxon>
        <taxon>Actinomycetota</taxon>
        <taxon>Actinomycetes</taxon>
        <taxon>Micromonosporales</taxon>
        <taxon>Micromonosporaceae</taxon>
        <taxon>Rugosimonospora</taxon>
    </lineage>
</organism>
<dbReference type="EMBL" id="BONZ01000029">
    <property type="protein sequence ID" value="GIH14844.1"/>
    <property type="molecule type" value="Genomic_DNA"/>
</dbReference>
<gene>
    <name evidence="2" type="ORF">Raf01_30160</name>
</gene>
<sequence>MPPATGWLVAATTYVRGPETGYVTTGSVGLGEALGDGLADGLADGLGDDEATTGLPVPFWAADAGVPPIVPHPANAQHDKPASSTHTTRRERPTMPVPPFRCPVIRFHCLDEAAPVICLHA</sequence>
<feature type="region of interest" description="Disordered" evidence="1">
    <location>
        <begin position="68"/>
        <end position="95"/>
    </location>
</feature>
<reference evidence="2" key="1">
    <citation type="submission" date="2021-01" db="EMBL/GenBank/DDBJ databases">
        <title>Whole genome shotgun sequence of Rugosimonospora africana NBRC 104875.</title>
        <authorList>
            <person name="Komaki H."/>
            <person name="Tamura T."/>
        </authorList>
    </citation>
    <scope>NUCLEOTIDE SEQUENCE</scope>
    <source>
        <strain evidence="2">NBRC 104875</strain>
    </source>
</reference>
<name>A0A8J3VQ73_9ACTN</name>
<evidence type="ECO:0000313" key="3">
    <source>
        <dbReference type="Proteomes" id="UP000642748"/>
    </source>
</evidence>
<evidence type="ECO:0000256" key="1">
    <source>
        <dbReference type="SAM" id="MobiDB-lite"/>
    </source>
</evidence>
<dbReference type="AlphaFoldDB" id="A0A8J3VQ73"/>
<comment type="caution">
    <text evidence="2">The sequence shown here is derived from an EMBL/GenBank/DDBJ whole genome shotgun (WGS) entry which is preliminary data.</text>
</comment>
<proteinExistence type="predicted"/>
<keyword evidence="3" id="KW-1185">Reference proteome</keyword>
<dbReference type="Proteomes" id="UP000642748">
    <property type="component" value="Unassembled WGS sequence"/>
</dbReference>
<protein>
    <submittedName>
        <fullName evidence="2">Uncharacterized protein</fullName>
    </submittedName>
</protein>
<accession>A0A8J3VQ73</accession>
<evidence type="ECO:0000313" key="2">
    <source>
        <dbReference type="EMBL" id="GIH14844.1"/>
    </source>
</evidence>